<protein>
    <submittedName>
        <fullName evidence="3">Uncharacterized protein</fullName>
    </submittedName>
</protein>
<keyword evidence="4" id="KW-1185">Reference proteome</keyword>
<evidence type="ECO:0000256" key="1">
    <source>
        <dbReference type="SAM" id="MobiDB-lite"/>
    </source>
</evidence>
<sequence length="133" mass="15067">MEKKGNPNHKDPSHRSRRQILPEDHCKRNEEVSEAASLREASECGREGLVGMHVVVIIFVLLLVVLFLFSPSLTERKSSLTFSLKGRGSSRHTVLCAYQLLRELAKEKVRVIPGSDKLLPLPWKPNRHPGDKH</sequence>
<accession>A0A9N7UR62</accession>
<evidence type="ECO:0000313" key="3">
    <source>
        <dbReference type="EMBL" id="CAB1437334.1"/>
    </source>
</evidence>
<proteinExistence type="predicted"/>
<name>A0A9N7UR62_PLEPL</name>
<comment type="caution">
    <text evidence="3">The sequence shown here is derived from an EMBL/GenBank/DDBJ whole genome shotgun (WGS) entry which is preliminary data.</text>
</comment>
<evidence type="ECO:0000256" key="2">
    <source>
        <dbReference type="SAM" id="Phobius"/>
    </source>
</evidence>
<dbReference type="EMBL" id="CADEAL010002013">
    <property type="protein sequence ID" value="CAB1437334.1"/>
    <property type="molecule type" value="Genomic_DNA"/>
</dbReference>
<keyword evidence="2" id="KW-0472">Membrane</keyword>
<keyword evidence="2" id="KW-0812">Transmembrane</keyword>
<reference evidence="3" key="1">
    <citation type="submission" date="2020-03" db="EMBL/GenBank/DDBJ databases">
        <authorList>
            <person name="Weist P."/>
        </authorList>
    </citation>
    <scope>NUCLEOTIDE SEQUENCE</scope>
</reference>
<dbReference type="Proteomes" id="UP001153269">
    <property type="component" value="Unassembled WGS sequence"/>
</dbReference>
<organism evidence="3 4">
    <name type="scientific">Pleuronectes platessa</name>
    <name type="common">European plaice</name>
    <dbReference type="NCBI Taxonomy" id="8262"/>
    <lineage>
        <taxon>Eukaryota</taxon>
        <taxon>Metazoa</taxon>
        <taxon>Chordata</taxon>
        <taxon>Craniata</taxon>
        <taxon>Vertebrata</taxon>
        <taxon>Euteleostomi</taxon>
        <taxon>Actinopterygii</taxon>
        <taxon>Neopterygii</taxon>
        <taxon>Teleostei</taxon>
        <taxon>Neoteleostei</taxon>
        <taxon>Acanthomorphata</taxon>
        <taxon>Carangaria</taxon>
        <taxon>Pleuronectiformes</taxon>
        <taxon>Pleuronectoidei</taxon>
        <taxon>Pleuronectidae</taxon>
        <taxon>Pleuronectes</taxon>
    </lineage>
</organism>
<feature type="region of interest" description="Disordered" evidence="1">
    <location>
        <begin position="1"/>
        <end position="26"/>
    </location>
</feature>
<feature type="transmembrane region" description="Helical" evidence="2">
    <location>
        <begin position="49"/>
        <end position="69"/>
    </location>
</feature>
<evidence type="ECO:0000313" key="4">
    <source>
        <dbReference type="Proteomes" id="UP001153269"/>
    </source>
</evidence>
<dbReference type="AlphaFoldDB" id="A0A9N7UR62"/>
<gene>
    <name evidence="3" type="ORF">PLEPLA_LOCUS25341</name>
</gene>
<keyword evidence="2" id="KW-1133">Transmembrane helix</keyword>